<keyword evidence="1" id="KW-0472">Membrane</keyword>
<keyword evidence="1" id="KW-0812">Transmembrane</keyword>
<protein>
    <recommendedName>
        <fullName evidence="4">Sodium-dependent transporter</fullName>
    </recommendedName>
</protein>
<sequence length="107" mass="11945">MANFMTLGTSFIYGNIPGIVAERSWSNVRIFGMNIFDAFDYISANILFITTSLLSAIFIGFVLKRDIALKELTNGGTINQKIAPILFYHIKFVIPALILLIFAFSFA</sequence>
<keyword evidence="1" id="KW-1133">Transmembrane helix</keyword>
<dbReference type="AlphaFoldDB" id="A0A5C5RGZ9"/>
<keyword evidence="3" id="KW-1185">Reference proteome</keyword>
<feature type="transmembrane region" description="Helical" evidence="1">
    <location>
        <begin position="41"/>
        <end position="64"/>
    </location>
</feature>
<dbReference type="InterPro" id="IPR037272">
    <property type="entry name" value="SNS_sf"/>
</dbReference>
<comment type="caution">
    <text evidence="2">The sequence shown here is derived from an EMBL/GenBank/DDBJ whole genome shotgun (WGS) entry which is preliminary data.</text>
</comment>
<organism evidence="2 3">
    <name type="scientific">Tsukamurella conjunctivitidis</name>
    <dbReference type="NCBI Taxonomy" id="2592068"/>
    <lineage>
        <taxon>Bacteria</taxon>
        <taxon>Bacillati</taxon>
        <taxon>Actinomycetota</taxon>
        <taxon>Actinomycetes</taxon>
        <taxon>Mycobacteriales</taxon>
        <taxon>Tsukamurellaceae</taxon>
        <taxon>Tsukamurella</taxon>
    </lineage>
</organism>
<evidence type="ECO:0000313" key="3">
    <source>
        <dbReference type="Proteomes" id="UP000319375"/>
    </source>
</evidence>
<reference evidence="2 3" key="1">
    <citation type="submission" date="2019-06" db="EMBL/GenBank/DDBJ databases">
        <title>Tsukamurella conjunctivitidis sp. nov., Tsukamurella assacharolytica sp. nov. and Tsukamurella sputae sp. nov. isolated from patients with conjunctivitis, bacteraemia (lymphoma) and respiratory infection (sputum) in Hong Kong.</title>
        <authorList>
            <person name="Teng J.L.L."/>
            <person name="Lee H.H."/>
            <person name="Fong J.Y.H."/>
            <person name="Fok K.M.N."/>
            <person name="Lau S.K.P."/>
            <person name="Woo P.C.Y."/>
        </authorList>
    </citation>
    <scope>NUCLEOTIDE SEQUENCE [LARGE SCALE GENOMIC DNA]</scope>
    <source>
        <strain evidence="2 3">HKU72</strain>
    </source>
</reference>
<feature type="transmembrane region" description="Helical" evidence="1">
    <location>
        <begin position="85"/>
        <end position="106"/>
    </location>
</feature>
<gene>
    <name evidence="2" type="ORF">FK530_24790</name>
</gene>
<evidence type="ECO:0000313" key="2">
    <source>
        <dbReference type="EMBL" id="TWS21958.1"/>
    </source>
</evidence>
<dbReference type="Proteomes" id="UP000319375">
    <property type="component" value="Unassembled WGS sequence"/>
</dbReference>
<accession>A0A5C5RGZ9</accession>
<dbReference type="EMBL" id="VIGX01000149">
    <property type="protein sequence ID" value="TWS21958.1"/>
    <property type="molecule type" value="Genomic_DNA"/>
</dbReference>
<proteinExistence type="predicted"/>
<evidence type="ECO:0000256" key="1">
    <source>
        <dbReference type="SAM" id="Phobius"/>
    </source>
</evidence>
<dbReference type="OrthoDB" id="9762833at2"/>
<dbReference type="SUPFAM" id="SSF161070">
    <property type="entry name" value="SNF-like"/>
    <property type="match status" value="1"/>
</dbReference>
<name>A0A5C5RGZ9_9ACTN</name>
<evidence type="ECO:0008006" key="4">
    <source>
        <dbReference type="Google" id="ProtNLM"/>
    </source>
</evidence>